<feature type="signal peptide" evidence="2">
    <location>
        <begin position="1"/>
        <end position="20"/>
    </location>
</feature>
<evidence type="ECO:0000256" key="1">
    <source>
        <dbReference type="SAM" id="MobiDB-lite"/>
    </source>
</evidence>
<feature type="chain" id="PRO_5012961493" description="Secreted protein" evidence="2">
    <location>
        <begin position="21"/>
        <end position="234"/>
    </location>
</feature>
<keyword evidence="2" id="KW-0732">Signal</keyword>
<dbReference type="EMBL" id="BDSP01000203">
    <property type="protein sequence ID" value="GAX23654.1"/>
    <property type="molecule type" value="Genomic_DNA"/>
</dbReference>
<proteinExistence type="predicted"/>
<dbReference type="InParanoid" id="A0A1Z5KBJ9"/>
<feature type="compositionally biased region" description="Polar residues" evidence="1">
    <location>
        <begin position="124"/>
        <end position="142"/>
    </location>
</feature>
<dbReference type="OrthoDB" id="48286at2759"/>
<organism evidence="3 4">
    <name type="scientific">Fistulifera solaris</name>
    <name type="common">Oleaginous diatom</name>
    <dbReference type="NCBI Taxonomy" id="1519565"/>
    <lineage>
        <taxon>Eukaryota</taxon>
        <taxon>Sar</taxon>
        <taxon>Stramenopiles</taxon>
        <taxon>Ochrophyta</taxon>
        <taxon>Bacillariophyta</taxon>
        <taxon>Bacillariophyceae</taxon>
        <taxon>Bacillariophycidae</taxon>
        <taxon>Naviculales</taxon>
        <taxon>Naviculaceae</taxon>
        <taxon>Fistulifera</taxon>
    </lineage>
</organism>
<evidence type="ECO:0000313" key="3">
    <source>
        <dbReference type="EMBL" id="GAX23654.1"/>
    </source>
</evidence>
<dbReference type="Proteomes" id="UP000198406">
    <property type="component" value="Unassembled WGS sequence"/>
</dbReference>
<evidence type="ECO:0000313" key="4">
    <source>
        <dbReference type="Proteomes" id="UP000198406"/>
    </source>
</evidence>
<feature type="region of interest" description="Disordered" evidence="1">
    <location>
        <begin position="117"/>
        <end position="163"/>
    </location>
</feature>
<protein>
    <recommendedName>
        <fullName evidence="5">Secreted protein</fullName>
    </recommendedName>
</protein>
<gene>
    <name evidence="3" type="ORF">FisN_12Hh228</name>
</gene>
<accession>A0A1Z5KBJ9</accession>
<comment type="caution">
    <text evidence="3">The sequence shown here is derived from an EMBL/GenBank/DDBJ whole genome shotgun (WGS) entry which is preliminary data.</text>
</comment>
<feature type="compositionally biased region" description="Basic and acidic residues" evidence="1">
    <location>
        <begin position="216"/>
        <end position="234"/>
    </location>
</feature>
<reference evidence="3 4" key="1">
    <citation type="journal article" date="2015" name="Plant Cell">
        <title>Oil accumulation by the oleaginous diatom Fistulifera solaris as revealed by the genome and transcriptome.</title>
        <authorList>
            <person name="Tanaka T."/>
            <person name="Maeda Y."/>
            <person name="Veluchamy A."/>
            <person name="Tanaka M."/>
            <person name="Abida H."/>
            <person name="Marechal E."/>
            <person name="Bowler C."/>
            <person name="Muto M."/>
            <person name="Sunaga Y."/>
            <person name="Tanaka M."/>
            <person name="Yoshino T."/>
            <person name="Taniguchi T."/>
            <person name="Fukuda Y."/>
            <person name="Nemoto M."/>
            <person name="Matsumoto M."/>
            <person name="Wong P.S."/>
            <person name="Aburatani S."/>
            <person name="Fujibuchi W."/>
        </authorList>
    </citation>
    <scope>NUCLEOTIDE SEQUENCE [LARGE SCALE GENOMIC DNA]</scope>
    <source>
        <strain evidence="3 4">JPCC DA0580</strain>
    </source>
</reference>
<evidence type="ECO:0008006" key="5">
    <source>
        <dbReference type="Google" id="ProtNLM"/>
    </source>
</evidence>
<sequence length="234" mass="26314">MKAFTRTLVSTLLISVVVQALLLPNGRRPRRLQQTTGDDIITRARENAGMPDVLEPPQLFDDDLLDDMQQALLSMEKRVQQGPGSLTSLEVQDLGARLDRIIQEMKQNEHLTARDLLKNDKSHQSTTPVAPATSNTQTSSQEQLEDDTPSYDGKGGMGQPRGTVNTYIIEGMEEMDSETYRLALQQSIIDRQRERRRSGKVGNRGTIDYLSSLGGKPDRKIMFDPDEKKDMKKK</sequence>
<feature type="region of interest" description="Disordered" evidence="1">
    <location>
        <begin position="191"/>
        <end position="234"/>
    </location>
</feature>
<dbReference type="AlphaFoldDB" id="A0A1Z5KBJ9"/>
<evidence type="ECO:0000256" key="2">
    <source>
        <dbReference type="SAM" id="SignalP"/>
    </source>
</evidence>
<name>A0A1Z5KBJ9_FISSO</name>
<keyword evidence="4" id="KW-1185">Reference proteome</keyword>